<feature type="transmembrane region" description="Helical" evidence="1">
    <location>
        <begin position="15"/>
        <end position="33"/>
    </location>
</feature>
<keyword evidence="1" id="KW-1133">Transmembrane helix</keyword>
<accession>A0ABP0UTL3</accession>
<keyword evidence="1" id="KW-0812">Transmembrane</keyword>
<protein>
    <recommendedName>
        <fullName evidence="4">S-protein homolog</fullName>
    </recommendedName>
</protein>
<gene>
    <name evidence="2" type="ORF">CSSPTR1EN2_LOCUS19821</name>
</gene>
<evidence type="ECO:0000313" key="3">
    <source>
        <dbReference type="Proteomes" id="UP001497512"/>
    </source>
</evidence>
<keyword evidence="1" id="KW-0472">Membrane</keyword>
<reference evidence="2" key="1">
    <citation type="submission" date="2024-02" db="EMBL/GenBank/DDBJ databases">
        <authorList>
            <consortium name="ELIXIR-Norway"/>
            <consortium name="Elixir Norway"/>
        </authorList>
    </citation>
    <scope>NUCLEOTIDE SEQUENCE</scope>
</reference>
<evidence type="ECO:0000313" key="2">
    <source>
        <dbReference type="EMBL" id="CAK9229614.1"/>
    </source>
</evidence>
<name>A0ABP0UTL3_9BRYO</name>
<proteinExistence type="predicted"/>
<evidence type="ECO:0008006" key="4">
    <source>
        <dbReference type="Google" id="ProtNLM"/>
    </source>
</evidence>
<keyword evidence="3" id="KW-1185">Reference proteome</keyword>
<sequence length="155" mass="17397">MVFQSLESKGTSLQYARMLVAIIMAVAFSMLMAGNGRVEAGTGTMSIRSEFATDMSIVCYSNNIINPTFVATPAHSLYIFPFDTVTNWYYDCAFMDKLAVPFRAGTFRFWGNPNVPGSNASTLHYCIDCSWDVNNSGMFLQQPDHTFQLIWQWPA</sequence>
<organism evidence="2 3">
    <name type="scientific">Sphagnum troendelagicum</name>
    <dbReference type="NCBI Taxonomy" id="128251"/>
    <lineage>
        <taxon>Eukaryota</taxon>
        <taxon>Viridiplantae</taxon>
        <taxon>Streptophyta</taxon>
        <taxon>Embryophyta</taxon>
        <taxon>Bryophyta</taxon>
        <taxon>Sphagnophytina</taxon>
        <taxon>Sphagnopsida</taxon>
        <taxon>Sphagnales</taxon>
        <taxon>Sphagnaceae</taxon>
        <taxon>Sphagnum</taxon>
    </lineage>
</organism>
<dbReference type="EMBL" id="OZ019898">
    <property type="protein sequence ID" value="CAK9229614.1"/>
    <property type="molecule type" value="Genomic_DNA"/>
</dbReference>
<dbReference type="Proteomes" id="UP001497512">
    <property type="component" value="Chromosome 6"/>
</dbReference>
<evidence type="ECO:0000256" key="1">
    <source>
        <dbReference type="SAM" id="Phobius"/>
    </source>
</evidence>